<dbReference type="Proteomes" id="UP000625079">
    <property type="component" value="Unassembled WGS sequence"/>
</dbReference>
<reference evidence="1" key="1">
    <citation type="journal article" date="2014" name="Int. J. Syst. Evol. Microbiol.">
        <title>Complete genome sequence of Corynebacterium casei LMG S-19264T (=DSM 44701T), isolated from a smear-ripened cheese.</title>
        <authorList>
            <consortium name="US DOE Joint Genome Institute (JGI-PGF)"/>
            <person name="Walter F."/>
            <person name="Albersmeier A."/>
            <person name="Kalinowski J."/>
            <person name="Ruckert C."/>
        </authorList>
    </citation>
    <scope>NUCLEOTIDE SEQUENCE</scope>
    <source>
        <strain evidence="1">CGMCC 1.15034</strain>
    </source>
</reference>
<organism evidence="1 2">
    <name type="scientific">Bradyrhizobium guangdongense</name>
    <dbReference type="NCBI Taxonomy" id="1325090"/>
    <lineage>
        <taxon>Bacteria</taxon>
        <taxon>Pseudomonadati</taxon>
        <taxon>Pseudomonadota</taxon>
        <taxon>Alphaproteobacteria</taxon>
        <taxon>Hyphomicrobiales</taxon>
        <taxon>Nitrobacteraceae</taxon>
        <taxon>Bradyrhizobium</taxon>
    </lineage>
</organism>
<dbReference type="EMBL" id="BMHC01000021">
    <property type="protein sequence ID" value="GGI31496.1"/>
    <property type="molecule type" value="Genomic_DNA"/>
</dbReference>
<dbReference type="AlphaFoldDB" id="A0AA87W9J4"/>
<gene>
    <name evidence="1" type="ORF">GCM10010987_64700</name>
</gene>
<comment type="caution">
    <text evidence="1">The sequence shown here is derived from an EMBL/GenBank/DDBJ whole genome shotgun (WGS) entry which is preliminary data.</text>
</comment>
<name>A0AA87W9J4_9BRAD</name>
<evidence type="ECO:0000313" key="1">
    <source>
        <dbReference type="EMBL" id="GGI31496.1"/>
    </source>
</evidence>
<proteinExistence type="predicted"/>
<accession>A0AA87W9J4</accession>
<evidence type="ECO:0000313" key="2">
    <source>
        <dbReference type="Proteomes" id="UP000625079"/>
    </source>
</evidence>
<sequence length="121" mass="13512">MIKLTLAAAIALALIPHAVRYYAFPRDRLIQIAKQCENDADKLTASDAAKWTEAHNGGTNNPYRAQRDARVEICIKADGWCSMSDDRPAVSNPAMFAPRDPVARALYRWRYADESGSICRD</sequence>
<protein>
    <submittedName>
        <fullName evidence="1">Uncharacterized protein</fullName>
    </submittedName>
</protein>
<reference evidence="1" key="2">
    <citation type="submission" date="2022-12" db="EMBL/GenBank/DDBJ databases">
        <authorList>
            <person name="Sun Q."/>
            <person name="Zhou Y."/>
        </authorList>
    </citation>
    <scope>NUCLEOTIDE SEQUENCE</scope>
    <source>
        <strain evidence="1">CGMCC 1.15034</strain>
    </source>
</reference>